<sequence length="322" mass="37321">MSNSSNLYNNLLKDAIENRNKLSNKTIVEIRKLYDNVANDLVKKLSTAKGGFTKAWLADYERYVRYKMLELDNELIGLTRDSIKSSAEIAASVQGDFINYINNKYNLNIDNKIIQFAYNTNSKVIGQIIQGDFYKDNRSLSDRIWTYSNGTMKDIQYVLAKGMAEQKSYLEMIKDLEKYVSPGAKKDWEFNKVYPNLKNKRVDYNAQRLLRTSMNHMFYCQNVDNAKNNPYAEAMHWQLSAEHGVRQVNRFGEDECDDYANNDYYNLGQGNFPINKVPVPHPNCLCTQTIIISKSLDEIGRELGQWINGKDIKYLDEWLKVA</sequence>
<accession>A0ABR7D8R5</accession>
<keyword evidence="2" id="KW-1185">Reference proteome</keyword>
<reference evidence="1 2" key="1">
    <citation type="submission" date="2020-08" db="EMBL/GenBank/DDBJ databases">
        <title>Genome public.</title>
        <authorList>
            <person name="Liu C."/>
            <person name="Sun Q."/>
        </authorList>
    </citation>
    <scope>NUCLEOTIDE SEQUENCE [LARGE SCALE GENOMIC DNA]</scope>
    <source>
        <strain evidence="1 2">NSJ-6</strain>
    </source>
</reference>
<evidence type="ECO:0008006" key="3">
    <source>
        <dbReference type="Google" id="ProtNLM"/>
    </source>
</evidence>
<dbReference type="RefSeq" id="WP_186859144.1">
    <property type="nucleotide sequence ID" value="NZ_JACOOO010000001.1"/>
</dbReference>
<proteinExistence type="predicted"/>
<protein>
    <recommendedName>
        <fullName evidence="3">Phage head morphogenesis domain-containing protein</fullName>
    </recommendedName>
</protein>
<dbReference type="EMBL" id="JACOOO010000001">
    <property type="protein sequence ID" value="MBC5627597.1"/>
    <property type="molecule type" value="Genomic_DNA"/>
</dbReference>
<comment type="caution">
    <text evidence="1">The sequence shown here is derived from an EMBL/GenBank/DDBJ whole genome shotgun (WGS) entry which is preliminary data.</text>
</comment>
<evidence type="ECO:0000313" key="1">
    <source>
        <dbReference type="EMBL" id="MBC5627597.1"/>
    </source>
</evidence>
<gene>
    <name evidence="1" type="ORF">H8S20_01675</name>
</gene>
<evidence type="ECO:0000313" key="2">
    <source>
        <dbReference type="Proteomes" id="UP000596929"/>
    </source>
</evidence>
<name>A0ABR7D8R5_9CLOT</name>
<dbReference type="Proteomes" id="UP000596929">
    <property type="component" value="Unassembled WGS sequence"/>
</dbReference>
<organism evidence="1 2">
    <name type="scientific">Clostridium hominis</name>
    <dbReference type="NCBI Taxonomy" id="2763036"/>
    <lineage>
        <taxon>Bacteria</taxon>
        <taxon>Bacillati</taxon>
        <taxon>Bacillota</taxon>
        <taxon>Clostridia</taxon>
        <taxon>Eubacteriales</taxon>
        <taxon>Clostridiaceae</taxon>
        <taxon>Clostridium</taxon>
    </lineage>
</organism>